<evidence type="ECO:0000313" key="10">
    <source>
        <dbReference type="EMBL" id="CAF4069389.1"/>
    </source>
</evidence>
<evidence type="ECO:0000256" key="7">
    <source>
        <dbReference type="ARBA" id="ARBA00023235"/>
    </source>
</evidence>
<evidence type="ECO:0000313" key="11">
    <source>
        <dbReference type="Proteomes" id="UP000677228"/>
    </source>
</evidence>
<dbReference type="PIRSF" id="PIRSF018427">
    <property type="entry name" value="Isopntndiph_ism"/>
    <property type="match status" value="1"/>
</dbReference>
<gene>
    <name evidence="9" type="ORF">OVA965_LOCUS26820</name>
    <name evidence="10" type="ORF">TMI583_LOCUS27562</name>
</gene>
<comment type="catalytic activity">
    <reaction evidence="1">
        <text>isopentenyl diphosphate = dimethylallyl diphosphate</text>
        <dbReference type="Rhea" id="RHEA:23284"/>
        <dbReference type="ChEBI" id="CHEBI:57623"/>
        <dbReference type="ChEBI" id="CHEBI:128769"/>
        <dbReference type="EC" id="5.3.3.2"/>
    </reaction>
</comment>
<evidence type="ECO:0000259" key="8">
    <source>
        <dbReference type="PROSITE" id="PS51462"/>
    </source>
</evidence>
<keyword evidence="6" id="KW-0414">Isoprene biosynthesis</keyword>
<comment type="function">
    <text evidence="2">Catalyzes the 1,3-allylic rearrangement of the homoallylic substrate isopentenyl (IPP) to its highly electrophilic allylic isomer, dimethylallyl diphosphate (DMAPP).</text>
</comment>
<dbReference type="InterPro" id="IPR015797">
    <property type="entry name" value="NUDIX_hydrolase-like_dom_sf"/>
</dbReference>
<sequence length="257" mass="29711">MISNVVKQGVAIDINLNDYDPKQVQLLYEPMIVVDDKDCMLGTATKKDVHLLSNINNGLIHRAFSLFLFNSKTNELLLQQRSPEKITYPNLWTNTCCSHPLYNDQELDGGQGIKHAVIRRVNYELGCDFLTNDDLHYLTRIYYRAENIPNDHLFGECEIDYIVVAFKNFNLLTDLKPNLNEISKIKLMPLEQVEQLNEETITPWFRMIIKSGLLKQWWKSIPNDLTNFLDEDRRFGLTSGMNPNLLFRDVGLSRDGG</sequence>
<dbReference type="PANTHER" id="PTHR10885:SF0">
    <property type="entry name" value="ISOPENTENYL-DIPHOSPHATE DELTA-ISOMERASE"/>
    <property type="match status" value="1"/>
</dbReference>
<dbReference type="Proteomes" id="UP000682733">
    <property type="component" value="Unassembled WGS sequence"/>
</dbReference>
<dbReference type="GO" id="GO:0005737">
    <property type="term" value="C:cytoplasm"/>
    <property type="evidence" value="ECO:0007669"/>
    <property type="project" value="TreeGrafter"/>
</dbReference>
<reference evidence="9" key="1">
    <citation type="submission" date="2021-02" db="EMBL/GenBank/DDBJ databases">
        <authorList>
            <person name="Nowell W R."/>
        </authorList>
    </citation>
    <scope>NUCLEOTIDE SEQUENCE</scope>
</reference>
<dbReference type="PROSITE" id="PS51462">
    <property type="entry name" value="NUDIX"/>
    <property type="match status" value="1"/>
</dbReference>
<evidence type="ECO:0000256" key="2">
    <source>
        <dbReference type="ARBA" id="ARBA00003951"/>
    </source>
</evidence>
<protein>
    <recommendedName>
        <fullName evidence="5">isopentenyl-diphosphate Delta-isomerase</fullName>
        <ecNumber evidence="5">5.3.3.2</ecNumber>
    </recommendedName>
</protein>
<dbReference type="SUPFAM" id="SSF55811">
    <property type="entry name" value="Nudix"/>
    <property type="match status" value="1"/>
</dbReference>
<dbReference type="EMBL" id="CAJOBA010038937">
    <property type="protein sequence ID" value="CAF4069389.1"/>
    <property type="molecule type" value="Genomic_DNA"/>
</dbReference>
<dbReference type="CDD" id="cd02885">
    <property type="entry name" value="NUDIX_IPP_Isomerase"/>
    <property type="match status" value="1"/>
</dbReference>
<dbReference type="GO" id="GO:0004452">
    <property type="term" value="F:isopentenyl-diphosphate delta-isomerase activity"/>
    <property type="evidence" value="ECO:0007669"/>
    <property type="project" value="UniProtKB-EC"/>
</dbReference>
<evidence type="ECO:0000256" key="4">
    <source>
        <dbReference type="ARBA" id="ARBA00007579"/>
    </source>
</evidence>
<keyword evidence="7" id="KW-0413">Isomerase</keyword>
<organism evidence="9 11">
    <name type="scientific">Didymodactylos carnosus</name>
    <dbReference type="NCBI Taxonomy" id="1234261"/>
    <lineage>
        <taxon>Eukaryota</taxon>
        <taxon>Metazoa</taxon>
        <taxon>Spiralia</taxon>
        <taxon>Gnathifera</taxon>
        <taxon>Rotifera</taxon>
        <taxon>Eurotatoria</taxon>
        <taxon>Bdelloidea</taxon>
        <taxon>Philodinida</taxon>
        <taxon>Philodinidae</taxon>
        <taxon>Didymodactylos</taxon>
    </lineage>
</organism>
<comment type="caution">
    <text evidence="9">The sequence shown here is derived from an EMBL/GenBank/DDBJ whole genome shotgun (WGS) entry which is preliminary data.</text>
</comment>
<comment type="similarity">
    <text evidence="4">Belongs to the IPP isomerase type 1 family.</text>
</comment>
<dbReference type="Gene3D" id="3.90.79.10">
    <property type="entry name" value="Nucleoside Triphosphate Pyrophosphohydrolase"/>
    <property type="match status" value="1"/>
</dbReference>
<evidence type="ECO:0000313" key="9">
    <source>
        <dbReference type="EMBL" id="CAF1262942.1"/>
    </source>
</evidence>
<evidence type="ECO:0000256" key="5">
    <source>
        <dbReference type="ARBA" id="ARBA00012057"/>
    </source>
</evidence>
<comment type="pathway">
    <text evidence="3">Isoprenoid biosynthesis; dimethylallyl diphosphate biosynthesis; dimethylallyl diphosphate from isopentenyl diphosphate: step 1/1.</text>
</comment>
<dbReference type="NCBIfam" id="TIGR02150">
    <property type="entry name" value="IPP_isom_1"/>
    <property type="match status" value="1"/>
</dbReference>
<dbReference type="GO" id="GO:0009240">
    <property type="term" value="P:isopentenyl diphosphate biosynthetic process"/>
    <property type="evidence" value="ECO:0007669"/>
    <property type="project" value="TreeGrafter"/>
</dbReference>
<dbReference type="Proteomes" id="UP000677228">
    <property type="component" value="Unassembled WGS sequence"/>
</dbReference>
<dbReference type="PANTHER" id="PTHR10885">
    <property type="entry name" value="ISOPENTENYL-DIPHOSPHATE DELTA-ISOMERASE"/>
    <property type="match status" value="1"/>
</dbReference>
<dbReference type="EMBL" id="CAJNOK010017381">
    <property type="protein sequence ID" value="CAF1262942.1"/>
    <property type="molecule type" value="Genomic_DNA"/>
</dbReference>
<dbReference type="Pfam" id="PF00293">
    <property type="entry name" value="NUDIX"/>
    <property type="match status" value="1"/>
</dbReference>
<name>A0A8S2EUG9_9BILA</name>
<accession>A0A8S2EUG9</accession>
<proteinExistence type="inferred from homology"/>
<evidence type="ECO:0000256" key="3">
    <source>
        <dbReference type="ARBA" id="ARBA00004826"/>
    </source>
</evidence>
<dbReference type="InterPro" id="IPR000086">
    <property type="entry name" value="NUDIX_hydrolase_dom"/>
</dbReference>
<evidence type="ECO:0000256" key="6">
    <source>
        <dbReference type="ARBA" id="ARBA00023229"/>
    </source>
</evidence>
<dbReference type="AlphaFoldDB" id="A0A8S2EUG9"/>
<dbReference type="InterPro" id="IPR011876">
    <property type="entry name" value="IsopentenylPP_isomerase_typ1"/>
</dbReference>
<feature type="domain" description="Nudix hydrolase" evidence="8">
    <location>
        <begin position="59"/>
        <end position="213"/>
    </location>
</feature>
<evidence type="ECO:0000256" key="1">
    <source>
        <dbReference type="ARBA" id="ARBA00000374"/>
    </source>
</evidence>
<dbReference type="EC" id="5.3.3.2" evidence="5"/>